<gene>
    <name evidence="2" type="ORF">PC117_g20227</name>
</gene>
<accession>A0A8T1BQT7</accession>
<reference evidence="2" key="1">
    <citation type="submission" date="2018-10" db="EMBL/GenBank/DDBJ databases">
        <title>Effector identification in a new, highly contiguous assembly of the strawberry crown rot pathogen Phytophthora cactorum.</title>
        <authorList>
            <person name="Armitage A.D."/>
            <person name="Nellist C.F."/>
            <person name="Bates H."/>
            <person name="Vickerstaff R.J."/>
            <person name="Harrison R.J."/>
        </authorList>
    </citation>
    <scope>NUCLEOTIDE SEQUENCE</scope>
    <source>
        <strain evidence="2">4040</strain>
    </source>
</reference>
<dbReference type="EMBL" id="RCMK01000930">
    <property type="protein sequence ID" value="KAG2907410.1"/>
    <property type="molecule type" value="Genomic_DNA"/>
</dbReference>
<sequence>MSPCTPKKRRIANTASCETDIPKNSRLTVDGHQP</sequence>
<organism evidence="2 3">
    <name type="scientific">Phytophthora cactorum</name>
    <dbReference type="NCBI Taxonomy" id="29920"/>
    <lineage>
        <taxon>Eukaryota</taxon>
        <taxon>Sar</taxon>
        <taxon>Stramenopiles</taxon>
        <taxon>Oomycota</taxon>
        <taxon>Peronosporomycetes</taxon>
        <taxon>Peronosporales</taxon>
        <taxon>Peronosporaceae</taxon>
        <taxon>Phytophthora</taxon>
    </lineage>
</organism>
<feature type="compositionally biased region" description="Basic residues" evidence="1">
    <location>
        <begin position="1"/>
        <end position="11"/>
    </location>
</feature>
<proteinExistence type="predicted"/>
<protein>
    <submittedName>
        <fullName evidence="2">Uncharacterized protein</fullName>
    </submittedName>
</protein>
<feature type="region of interest" description="Disordered" evidence="1">
    <location>
        <begin position="1"/>
        <end position="34"/>
    </location>
</feature>
<dbReference type="Proteomes" id="UP000736787">
    <property type="component" value="Unassembled WGS sequence"/>
</dbReference>
<dbReference type="AlphaFoldDB" id="A0A8T1BQT7"/>
<evidence type="ECO:0000256" key="1">
    <source>
        <dbReference type="SAM" id="MobiDB-lite"/>
    </source>
</evidence>
<name>A0A8T1BQT7_9STRA</name>
<comment type="caution">
    <text evidence="2">The sequence shown here is derived from an EMBL/GenBank/DDBJ whole genome shotgun (WGS) entry which is preliminary data.</text>
</comment>
<evidence type="ECO:0000313" key="3">
    <source>
        <dbReference type="Proteomes" id="UP000736787"/>
    </source>
</evidence>
<evidence type="ECO:0000313" key="2">
    <source>
        <dbReference type="EMBL" id="KAG2907410.1"/>
    </source>
</evidence>